<dbReference type="InterPro" id="IPR053956">
    <property type="entry name" value="NPC1_MLD"/>
</dbReference>
<dbReference type="PROSITE" id="PS50156">
    <property type="entry name" value="SSD"/>
    <property type="match status" value="1"/>
</dbReference>
<dbReference type="Proteomes" id="UP000494206">
    <property type="component" value="Unassembled WGS sequence"/>
</dbReference>
<comment type="catalytic activity">
    <reaction evidence="10">
        <text>cholesterol(in) = cholesterol(out)</text>
        <dbReference type="Rhea" id="RHEA:39747"/>
        <dbReference type="ChEBI" id="CHEBI:16113"/>
    </reaction>
</comment>
<dbReference type="GO" id="GO:0042632">
    <property type="term" value="P:cholesterol homeostasis"/>
    <property type="evidence" value="ECO:0007669"/>
    <property type="project" value="TreeGrafter"/>
</dbReference>
<dbReference type="InterPro" id="IPR000731">
    <property type="entry name" value="SSD"/>
</dbReference>
<dbReference type="Pfam" id="PF12349">
    <property type="entry name" value="Sterol-sensing"/>
    <property type="match status" value="1"/>
</dbReference>
<feature type="transmembrane region" description="Helical" evidence="12">
    <location>
        <begin position="1180"/>
        <end position="1201"/>
    </location>
</feature>
<evidence type="ECO:0000256" key="4">
    <source>
        <dbReference type="ARBA" id="ARBA00022692"/>
    </source>
</evidence>
<evidence type="ECO:0000256" key="1">
    <source>
        <dbReference type="ARBA" id="ARBA00004141"/>
    </source>
</evidence>
<evidence type="ECO:0000256" key="11">
    <source>
        <dbReference type="SAM" id="MobiDB-lite"/>
    </source>
</evidence>
<feature type="transmembrane region" description="Helical" evidence="12">
    <location>
        <begin position="1147"/>
        <end position="1168"/>
    </location>
</feature>
<protein>
    <recommendedName>
        <fullName evidence="14">SSD domain-containing protein</fullName>
    </recommendedName>
</protein>
<dbReference type="Pfam" id="PF16414">
    <property type="entry name" value="NPC1_N"/>
    <property type="match status" value="1"/>
</dbReference>
<dbReference type="InterPro" id="IPR053958">
    <property type="entry name" value="HMGCR/SNAP/NPC1-like_SSD"/>
</dbReference>
<evidence type="ECO:0000259" key="14">
    <source>
        <dbReference type="PROSITE" id="PS50156"/>
    </source>
</evidence>
<feature type="chain" id="PRO_5035925304" description="SSD domain-containing protein" evidence="13">
    <location>
        <begin position="24"/>
        <end position="1365"/>
    </location>
</feature>
<evidence type="ECO:0000256" key="12">
    <source>
        <dbReference type="SAM" id="Phobius"/>
    </source>
</evidence>
<dbReference type="GO" id="GO:0030299">
    <property type="term" value="P:intestinal cholesterol absorption"/>
    <property type="evidence" value="ECO:0007669"/>
    <property type="project" value="TreeGrafter"/>
</dbReference>
<dbReference type="GO" id="GO:0015918">
    <property type="term" value="P:sterol transport"/>
    <property type="evidence" value="ECO:0007669"/>
    <property type="project" value="TreeGrafter"/>
</dbReference>
<keyword evidence="4 12" id="KW-0812">Transmembrane</keyword>
<organism evidence="15 16">
    <name type="scientific">Caenorhabditis bovis</name>
    <dbReference type="NCBI Taxonomy" id="2654633"/>
    <lineage>
        <taxon>Eukaryota</taxon>
        <taxon>Metazoa</taxon>
        <taxon>Ecdysozoa</taxon>
        <taxon>Nematoda</taxon>
        <taxon>Chromadorea</taxon>
        <taxon>Rhabditida</taxon>
        <taxon>Rhabditina</taxon>
        <taxon>Rhabditomorpha</taxon>
        <taxon>Rhabditoidea</taxon>
        <taxon>Rhabditidae</taxon>
        <taxon>Peloderinae</taxon>
        <taxon>Caenorhabditis</taxon>
    </lineage>
</organism>
<dbReference type="InterPro" id="IPR032190">
    <property type="entry name" value="NPC1_N"/>
</dbReference>
<keyword evidence="9" id="KW-0325">Glycoprotein</keyword>
<keyword evidence="16" id="KW-1185">Reference proteome</keyword>
<keyword evidence="8" id="KW-1015">Disulfide bond</keyword>
<feature type="transmembrane region" description="Helical" evidence="12">
    <location>
        <begin position="654"/>
        <end position="677"/>
    </location>
</feature>
<evidence type="ECO:0000256" key="13">
    <source>
        <dbReference type="SAM" id="SignalP"/>
    </source>
</evidence>
<keyword evidence="7 12" id="KW-0472">Membrane</keyword>
<feature type="transmembrane region" description="Helical" evidence="12">
    <location>
        <begin position="733"/>
        <end position="758"/>
    </location>
</feature>
<dbReference type="PANTHER" id="PTHR45727">
    <property type="entry name" value="NPC INTRACELLULAR CHOLESTEROL TRANSPORTER 1"/>
    <property type="match status" value="1"/>
</dbReference>
<feature type="transmembrane region" description="Helical" evidence="12">
    <location>
        <begin position="764"/>
        <end position="792"/>
    </location>
</feature>
<feature type="transmembrane region" description="Helical" evidence="12">
    <location>
        <begin position="1213"/>
        <end position="1235"/>
    </location>
</feature>
<dbReference type="Pfam" id="PF22314">
    <property type="entry name" value="NPC1_MLD"/>
    <property type="match status" value="1"/>
</dbReference>
<feature type="transmembrane region" description="Helical" evidence="12">
    <location>
        <begin position="282"/>
        <end position="303"/>
    </location>
</feature>
<feature type="region of interest" description="Disordered" evidence="11">
    <location>
        <begin position="1332"/>
        <end position="1365"/>
    </location>
</feature>
<feature type="transmembrane region" description="Helical" evidence="12">
    <location>
        <begin position="1117"/>
        <end position="1140"/>
    </location>
</feature>
<reference evidence="15 16" key="1">
    <citation type="submission" date="2020-04" db="EMBL/GenBank/DDBJ databases">
        <authorList>
            <person name="Laetsch R D."/>
            <person name="Stevens L."/>
            <person name="Kumar S."/>
            <person name="Blaxter L. M."/>
        </authorList>
    </citation>
    <scope>NUCLEOTIDE SEQUENCE [LARGE SCALE GENOMIC DNA]</scope>
</reference>
<evidence type="ECO:0000256" key="6">
    <source>
        <dbReference type="ARBA" id="ARBA00022989"/>
    </source>
</evidence>
<evidence type="ECO:0000256" key="10">
    <source>
        <dbReference type="ARBA" id="ARBA00034049"/>
    </source>
</evidence>
<feature type="compositionally biased region" description="Polar residues" evidence="11">
    <location>
        <begin position="1351"/>
        <end position="1365"/>
    </location>
</feature>
<accession>A0A8S1EDH2</accession>
<feature type="transmembrane region" description="Helical" evidence="12">
    <location>
        <begin position="845"/>
        <end position="864"/>
    </location>
</feature>
<evidence type="ECO:0000256" key="3">
    <source>
        <dbReference type="ARBA" id="ARBA00022448"/>
    </source>
</evidence>
<feature type="signal peptide" evidence="13">
    <location>
        <begin position="1"/>
        <end position="23"/>
    </location>
</feature>
<name>A0A8S1EDH2_9PELO</name>
<feature type="domain" description="SSD" evidence="14">
    <location>
        <begin position="618"/>
        <end position="792"/>
    </location>
</feature>
<sequence>MKYREFSEYSILIILLLPSFTVAKCVITGLCHPHTPNAVAPCVVNQDPVPFNSSSPVYERFTKYCADLALKESAVCCTPPQADHFLKQLTSAESILGRCPSCFDNFAKLWCEFTCSPHQHLFVEPAAVKPIDPAVSYLREMPEASEYVESATYRISDRFAKDMFNSCKDVTFSGRQAISMMCNTNPCTIESWLKFIGTKNIAMNIPINTNFEIVPLDNSSNIQNAPYMDVKCTPCNQPVKPGGLACARMECNKEEYENIIDLDDGKLSVELCQIRGLDCNKVFVLMTTFGCLAMIFCVAVFYTTDKDYEAIQRPASGRIKRTGIWIQKAIEENVKLLGIRAAQNPSSFFLSGTLILFSLGGMVYHKENNNVADMWSSPHSRARIEETVFNNYFGKVKRYEQVMFLAKNGYTKENGLTGPIFDAKTFEEFFDLINQIRAITAYDRNNRTITLDDVCYRPMGPGYDCLIMSPLNYLQGKKSNMLLKQSIVVEDESEDDFDYEDTVQTDNVWNRHIDECIKTPMSQRTSFNLSCFGTYGGPSNPNLVFGRKPGDKLFQSANSIIATFLVTQNTEAEVERAELWELEFLKFCHSYTAPSNVLFSYMSERSIQDEIENDASNEIVTITIALAFLIGYVTFSLGRYFVCDNKLWSILVHSRILLGSSSVIINILSSFCAWGLYSAFGIHPIKNALIVQFFMVTVIGVSRTFLLVKYYAQKRVEASVYLGPKHLDQIIGSVTEVTMPGVIASSFSCAFAFLTGSFAPIPAIRSFCLLSGLAVMIDLFLHCTIFMALFVWDTKRELEGRAEICVYLKLDDPEDAYLVGREKNTDTYSSQLFRSTFAPFLMKKIVRVFVMIVCLASFAFSIFMSSHIEVGLDQTMAFSEDSYVTYHMHHLDNYVDAGPQVFFVVDGEIDWHEHTVQNRFCSLPGCDDDSFGNILNYATSNTELTGLTGENYNWIDNYLQWISRDSPCCKVFVDEPNVFCSTNRNQTLNDKDCRPCMDFDYEANLYPKGSVKYSRPSPTMFYRHLKDFLEDTPNSVCVFGGKAQMKNAISFTSKGTVQASHFMTFLRKLSISNSSDFIWTMERSRMVARRLERAIGHKAKVFAHSKVFPFYEQYSSILQLLFSQVLCSLTGIFSIGVLTMALDFKGILCVAICQVSNFFHVLALSHLLDIQMNAMSGSNLIVATGIFTEFGLNVVKCYHTADFPSAVERAQYTVANIVPIIFSGPVVTMAIATMFLATSNLRIITVYFFKMIMIIILSSGLHSLVILPVLLSFGGSRSHRKTNYVSHGRTTPCDVESKLLSNTAESQLATYQNEEDPTNVLEQRLQAFLETNVDKESSTSEHSPPKAAVESLSSSGENSPTTKNV</sequence>
<feature type="transmembrane region" description="Helical" evidence="12">
    <location>
        <begin position="1247"/>
        <end position="1271"/>
    </location>
</feature>
<comment type="similarity">
    <text evidence="2">Belongs to the patched family.</text>
</comment>
<evidence type="ECO:0000313" key="16">
    <source>
        <dbReference type="Proteomes" id="UP000494206"/>
    </source>
</evidence>
<dbReference type="GO" id="GO:0015485">
    <property type="term" value="F:cholesterol binding"/>
    <property type="evidence" value="ECO:0007669"/>
    <property type="project" value="TreeGrafter"/>
</dbReference>
<comment type="caution">
    <text evidence="15">The sequence shown here is derived from an EMBL/GenBank/DDBJ whole genome shotgun (WGS) entry which is preliminary data.</text>
</comment>
<comment type="subcellular location">
    <subcellularLocation>
        <location evidence="1">Membrane</location>
        <topology evidence="1">Multi-pass membrane protein</topology>
    </subcellularLocation>
</comment>
<evidence type="ECO:0000256" key="2">
    <source>
        <dbReference type="ARBA" id="ARBA00005585"/>
    </source>
</evidence>
<dbReference type="Gene3D" id="1.20.1640.10">
    <property type="entry name" value="Multidrug efflux transporter AcrB transmembrane domain"/>
    <property type="match status" value="2"/>
</dbReference>
<evidence type="ECO:0000256" key="7">
    <source>
        <dbReference type="ARBA" id="ARBA00023136"/>
    </source>
</evidence>
<dbReference type="SUPFAM" id="SSF82866">
    <property type="entry name" value="Multidrug efflux transporter AcrB transmembrane domain"/>
    <property type="match status" value="2"/>
</dbReference>
<dbReference type="EMBL" id="CADEPM010000002">
    <property type="protein sequence ID" value="CAB3400089.1"/>
    <property type="molecule type" value="Genomic_DNA"/>
</dbReference>
<dbReference type="PANTHER" id="PTHR45727:SF1">
    <property type="entry name" value="NPC INTRACELLULAR CHOLESTEROL TRANSPORTER 1 HOMOLOG 1"/>
    <property type="match status" value="1"/>
</dbReference>
<proteinExistence type="inferred from homology"/>
<evidence type="ECO:0000256" key="5">
    <source>
        <dbReference type="ARBA" id="ARBA00022729"/>
    </source>
</evidence>
<keyword evidence="5 13" id="KW-0732">Signal</keyword>
<feature type="transmembrane region" description="Helical" evidence="12">
    <location>
        <begin position="619"/>
        <end position="642"/>
    </location>
</feature>
<dbReference type="GO" id="GO:0005886">
    <property type="term" value="C:plasma membrane"/>
    <property type="evidence" value="ECO:0007669"/>
    <property type="project" value="TreeGrafter"/>
</dbReference>
<gene>
    <name evidence="15" type="ORF">CBOVIS_LOCUS3099</name>
</gene>
<keyword evidence="6 12" id="KW-1133">Transmembrane helix</keyword>
<dbReference type="OrthoDB" id="6510177at2759"/>
<evidence type="ECO:0000313" key="15">
    <source>
        <dbReference type="EMBL" id="CAB3400089.1"/>
    </source>
</evidence>
<evidence type="ECO:0000256" key="9">
    <source>
        <dbReference type="ARBA" id="ARBA00023180"/>
    </source>
</evidence>
<keyword evidence="3" id="KW-0813">Transport</keyword>
<feature type="transmembrane region" description="Helical" evidence="12">
    <location>
        <begin position="689"/>
        <end position="712"/>
    </location>
</feature>
<evidence type="ECO:0000256" key="8">
    <source>
        <dbReference type="ARBA" id="ARBA00023157"/>
    </source>
</evidence>